<evidence type="ECO:0000256" key="2">
    <source>
        <dbReference type="SAM" id="Phobius"/>
    </source>
</evidence>
<dbReference type="InterPro" id="IPR010317">
    <property type="entry name" value="WxLIP_PGBD"/>
</dbReference>
<dbReference type="KEGG" id="xap:XA3_20210"/>
<feature type="domain" description="WxL Interacting Protein peptidoglycan binding" evidence="3">
    <location>
        <begin position="32"/>
        <end position="150"/>
    </location>
</feature>
<dbReference type="Pfam" id="PF06030">
    <property type="entry name" value="WxLIP_PGBD"/>
    <property type="match status" value="1"/>
</dbReference>
<sequence>MKKKFRIIFAINIFFLAIFLNEKFVRADGVPFDVSVITPENQVDGINGWFNVKVKPGDRQIFQLNVNNRSNQKIRVEVVPTDATTANSGERAYIPFSGQVDPSLKYRFPKLTQKSKKITIPAQDSKLVTFTVDVPKGAKNQMIMGGFFVNQIGNNSEKQTISKTQKQKVQLRSYYNYTIAAVMKIGKMPAPNLKLSSIAPGFQGGYAAFGARIQNEKANYISDVTVDAQVTKKGSQKIVTSRKQSGVAMAPNSSFTYYMQLGKFSVSPGVYHLNLDARGAGKKWHFSKDFEVTRSQAKDLNNNNLLLPKSYLWLYILIAVVVLVLFVGVVIFFYFRGQNKARQRLETNLRTMNKSSGTSEDSNTDNNRKRGAPRRRRK</sequence>
<dbReference type="Pfam" id="PF11797">
    <property type="entry name" value="WxLIP_HBD"/>
    <property type="match status" value="1"/>
</dbReference>
<feature type="region of interest" description="Disordered" evidence="1">
    <location>
        <begin position="348"/>
        <end position="378"/>
    </location>
</feature>
<gene>
    <name evidence="5" type="ORF">XA3_20210</name>
</gene>
<evidence type="ECO:0000313" key="6">
    <source>
        <dbReference type="Proteomes" id="UP001321861"/>
    </source>
</evidence>
<dbReference type="RefSeq" id="WP_317635369.1">
    <property type="nucleotide sequence ID" value="NZ_AP026802.1"/>
</dbReference>
<evidence type="ECO:0000256" key="1">
    <source>
        <dbReference type="SAM" id="MobiDB-lite"/>
    </source>
</evidence>
<name>A0AAU9DHR6_9LACO</name>
<feature type="domain" description="WxL Interacting Protein host binding" evidence="4">
    <location>
        <begin position="167"/>
        <end position="302"/>
    </location>
</feature>
<evidence type="ECO:0000313" key="5">
    <source>
        <dbReference type="EMBL" id="BDR59580.1"/>
    </source>
</evidence>
<feature type="compositionally biased region" description="Basic residues" evidence="1">
    <location>
        <begin position="369"/>
        <end position="378"/>
    </location>
</feature>
<reference evidence="5 6" key="1">
    <citation type="journal article" date="2023" name="Microbiol. Spectr.">
        <title>Symbiosis of Carpenter Bees with Uncharacterized Lactic Acid Bacteria Showing NAD Auxotrophy.</title>
        <authorList>
            <person name="Kawasaki S."/>
            <person name="Ozawa K."/>
            <person name="Mori T."/>
            <person name="Yamamoto A."/>
            <person name="Ito M."/>
            <person name="Ohkuma M."/>
            <person name="Sakamoto M."/>
            <person name="Matsutani M."/>
        </authorList>
    </citation>
    <scope>NUCLEOTIDE SEQUENCE [LARGE SCALE GENOMIC DNA]</scope>
    <source>
        <strain evidence="5 6">XA3</strain>
    </source>
</reference>
<dbReference type="InterPro" id="IPR021759">
    <property type="entry name" value="WxLIP_HBD"/>
</dbReference>
<dbReference type="Proteomes" id="UP001321861">
    <property type="component" value="Chromosome"/>
</dbReference>
<dbReference type="EMBL" id="AP026802">
    <property type="protein sequence ID" value="BDR59580.1"/>
    <property type="molecule type" value="Genomic_DNA"/>
</dbReference>
<evidence type="ECO:0000259" key="3">
    <source>
        <dbReference type="Pfam" id="PF06030"/>
    </source>
</evidence>
<accession>A0AAU9DHR6</accession>
<keyword evidence="6" id="KW-1185">Reference proteome</keyword>
<keyword evidence="2" id="KW-0812">Transmembrane</keyword>
<feature type="transmembrane region" description="Helical" evidence="2">
    <location>
        <begin position="312"/>
        <end position="335"/>
    </location>
</feature>
<protein>
    <submittedName>
        <fullName evidence="5">Cell surface protein</fullName>
    </submittedName>
</protein>
<proteinExistence type="predicted"/>
<organism evidence="5 6">
    <name type="scientific">Xylocopilactobacillus apicola</name>
    <dbReference type="NCBI Taxonomy" id="2932184"/>
    <lineage>
        <taxon>Bacteria</taxon>
        <taxon>Bacillati</taxon>
        <taxon>Bacillota</taxon>
        <taxon>Bacilli</taxon>
        <taxon>Lactobacillales</taxon>
        <taxon>Lactobacillaceae</taxon>
        <taxon>Xylocopilactobacillus</taxon>
    </lineage>
</organism>
<evidence type="ECO:0000259" key="4">
    <source>
        <dbReference type="Pfam" id="PF11797"/>
    </source>
</evidence>
<keyword evidence="2" id="KW-0472">Membrane</keyword>
<dbReference type="AlphaFoldDB" id="A0AAU9DHR6"/>
<feature type="compositionally biased region" description="Polar residues" evidence="1">
    <location>
        <begin position="348"/>
        <end position="365"/>
    </location>
</feature>
<keyword evidence="2" id="KW-1133">Transmembrane helix</keyword>